<feature type="region of interest" description="Disordered" evidence="1">
    <location>
        <begin position="884"/>
        <end position="970"/>
    </location>
</feature>
<feature type="compositionally biased region" description="Polar residues" evidence="1">
    <location>
        <begin position="163"/>
        <end position="172"/>
    </location>
</feature>
<feature type="compositionally biased region" description="Polar residues" evidence="1">
    <location>
        <begin position="1025"/>
        <end position="1042"/>
    </location>
</feature>
<feature type="compositionally biased region" description="Polar residues" evidence="1">
    <location>
        <begin position="206"/>
        <end position="224"/>
    </location>
</feature>
<keyword evidence="3" id="KW-1185">Reference proteome</keyword>
<feature type="compositionally biased region" description="Polar residues" evidence="1">
    <location>
        <begin position="938"/>
        <end position="958"/>
    </location>
</feature>
<feature type="region of interest" description="Disordered" evidence="1">
    <location>
        <begin position="1009"/>
        <end position="1076"/>
    </location>
</feature>
<organism evidence="2 3">
    <name type="scientific">Fibroporia radiculosa</name>
    <dbReference type="NCBI Taxonomy" id="599839"/>
    <lineage>
        <taxon>Eukaryota</taxon>
        <taxon>Fungi</taxon>
        <taxon>Dikarya</taxon>
        <taxon>Basidiomycota</taxon>
        <taxon>Agaricomycotina</taxon>
        <taxon>Agaricomycetes</taxon>
        <taxon>Polyporales</taxon>
        <taxon>Fibroporiaceae</taxon>
        <taxon>Fibroporia</taxon>
    </lineage>
</organism>
<feature type="compositionally biased region" description="Pro residues" evidence="1">
    <location>
        <begin position="27"/>
        <end position="41"/>
    </location>
</feature>
<evidence type="ECO:0000313" key="3">
    <source>
        <dbReference type="Proteomes" id="UP000006352"/>
    </source>
</evidence>
<feature type="region of interest" description="Disordered" evidence="1">
    <location>
        <begin position="786"/>
        <end position="872"/>
    </location>
</feature>
<feature type="compositionally biased region" description="Basic and acidic residues" evidence="1">
    <location>
        <begin position="347"/>
        <end position="364"/>
    </location>
</feature>
<dbReference type="GeneID" id="24098590"/>
<dbReference type="HOGENOM" id="CLU_004775_0_0_1"/>
<dbReference type="RefSeq" id="XP_012182962.1">
    <property type="nucleotide sequence ID" value="XM_012327572.1"/>
</dbReference>
<evidence type="ECO:0000256" key="1">
    <source>
        <dbReference type="SAM" id="MobiDB-lite"/>
    </source>
</evidence>
<sequence length="1149" mass="124715">MPPRPPLAARSRPLSAIYIGSGSTPTASPPTIPDLPEPPSPSTSIASGLPSPPATNSTGSGSIDDDNNSNDAGSLRQRTPARSNTISYMANGNYDRPHSTSWSRQQYTDDEDEGNDNENEEDNTARLSDGRRAPKATPQDNLSALQRVKNLTQRNRMVLDKLTSISRLNSPVPSNASRSPLSPPSALSSSSSSSRVSSSHPRPQSASNPLPTNTRSSLDPSHSGSETERESQHISSHSYPSSDDLSATPPSNYYDFRAPPPIRERRISAPASPAKAGRSPRDRDRGPSPGPSRTPRKRVSMAMSVDEGYRNVQQEDELDVTTAALAAVASSRRSPTGSGGKRNRQPLPREFREKETRSPEEKPNGEPSTPHRQRHRNGRSSPSSPGTSRSNFPNTVQTSPRRPGASRYSTVRDLTRKHQTRWLSEDLSGDVEGDTSQRDANNANAGRRQGHRGGSSDGLLMLTNGRSLVGEGLRAAGLTKRREEDPFTSGGAPASPRRTKSTGNSSVIQEDWELAPARNAGYNTRISEGVGPPVGRDYDPRTPINNLHRRSERANNSAGQLARPGTSMAALHHDSPDNVPPRTAPAALRQYKSTYALADRDRNTFQQEFGQAIPDRAYSSPFANGRSASTALPPGASPGMGRDSNTEHRRLMLEALTMFESHLSRLPPMGQTTTTTIPELFQSAQHLVHALDRLNGMLKVGTNKALEAQIEAEVADTGEGVDLVDLWRSIGAEHRESLRVSDEVVRNMTGFLLGVGKVLRESNIANGQQQHLRTMSLDEEVARRATPDIVPVANSRVSDGRKSRETRRSWDPRDARESVVRMSSREASRARPGSSLNLLRGSATSSSEGRSVADAVGEQTPQTVRNVSSLAQSSSIRRMYITRESRATPDVLPSLTTKFDYQDSPGNHEPSPTPTSRTSHSALSERPRNFPPLAVPPTLSTLPSESIINHNNTSPSESVTRRKVSSNSNITVRAEQSTFNSVIKPPNATTALTPHTVSMLNSPAQITQALPSPLSRSESSSSARTNGVTFSRPSTISLSALNGVQERDERSARLRVVTTSSSGKSDNERERRPNPITKLAPAAVISPMSGSETERPESWRRTIGARPRISLDSTREAEGAVEVRSASRNATISATRKERRRTITEIFQR</sequence>
<gene>
    <name evidence="2" type="ORF">FIBRA_05823</name>
</gene>
<dbReference type="AlphaFoldDB" id="J4H3R0"/>
<feature type="compositionally biased region" description="Low complexity" evidence="1">
    <location>
        <begin position="320"/>
        <end position="333"/>
    </location>
</feature>
<name>J4H3R0_9APHY</name>
<proteinExistence type="predicted"/>
<reference evidence="2 3" key="1">
    <citation type="journal article" date="2012" name="Appl. Environ. Microbiol.">
        <title>Short-read sequencing for genomic analysis of the brown rot fungus Fibroporia radiculosa.</title>
        <authorList>
            <person name="Tang J.D."/>
            <person name="Perkins A.D."/>
            <person name="Sonstegard T.S."/>
            <person name="Schroeder S.G."/>
            <person name="Burgess S.C."/>
            <person name="Diehl S.V."/>
        </authorList>
    </citation>
    <scope>NUCLEOTIDE SEQUENCE [LARGE SCALE GENOMIC DNA]</scope>
    <source>
        <strain evidence="2 3">TFFH 294</strain>
    </source>
</reference>
<feature type="compositionally biased region" description="Polar residues" evidence="1">
    <location>
        <begin position="76"/>
        <end position="90"/>
    </location>
</feature>
<dbReference type="InParanoid" id="J4H3R0"/>
<protein>
    <submittedName>
        <fullName evidence="2">Uncharacterized protein</fullName>
    </submittedName>
</protein>
<accession>J4H3R0</accession>
<feature type="region of interest" description="Disordered" evidence="1">
    <location>
        <begin position="616"/>
        <end position="644"/>
    </location>
</feature>
<dbReference type="STRING" id="599839.J4H3R0"/>
<feature type="compositionally biased region" description="Basic and acidic residues" evidence="1">
    <location>
        <begin position="798"/>
        <end position="829"/>
    </location>
</feature>
<feature type="compositionally biased region" description="Polar residues" evidence="1">
    <location>
        <begin position="138"/>
        <end position="155"/>
    </location>
</feature>
<dbReference type="Proteomes" id="UP000006352">
    <property type="component" value="Unassembled WGS sequence"/>
</dbReference>
<feature type="compositionally biased region" description="Polar residues" evidence="1">
    <location>
        <begin position="834"/>
        <end position="849"/>
    </location>
</feature>
<dbReference type="EMBL" id="HE797123">
    <property type="protein sequence ID" value="CCM03679.1"/>
    <property type="molecule type" value="Genomic_DNA"/>
</dbReference>
<feature type="compositionally biased region" description="Low complexity" evidence="1">
    <location>
        <begin position="233"/>
        <end position="246"/>
    </location>
</feature>
<feature type="compositionally biased region" description="Low complexity" evidence="1">
    <location>
        <begin position="1009"/>
        <end position="1024"/>
    </location>
</feature>
<feature type="region of interest" description="Disordered" evidence="1">
    <location>
        <begin position="1"/>
        <end position="461"/>
    </location>
</feature>
<feature type="compositionally biased region" description="Low complexity" evidence="1">
    <location>
        <begin position="173"/>
        <end position="205"/>
    </location>
</feature>
<feature type="region of interest" description="Disordered" evidence="1">
    <location>
        <begin position="476"/>
        <end position="506"/>
    </location>
</feature>
<dbReference type="OrthoDB" id="3358078at2759"/>
<feature type="compositionally biased region" description="Acidic residues" evidence="1">
    <location>
        <begin position="108"/>
        <end position="122"/>
    </location>
</feature>
<feature type="compositionally biased region" description="Polar residues" evidence="1">
    <location>
        <begin position="859"/>
        <end position="872"/>
    </location>
</feature>
<feature type="compositionally biased region" description="Low complexity" evidence="1">
    <location>
        <begin position="379"/>
        <end position="391"/>
    </location>
</feature>
<feature type="compositionally biased region" description="Low complexity" evidence="1">
    <location>
        <begin position="7"/>
        <end position="16"/>
    </location>
</feature>
<evidence type="ECO:0000313" key="2">
    <source>
        <dbReference type="EMBL" id="CCM03679.1"/>
    </source>
</evidence>
<feature type="region of interest" description="Disordered" evidence="1">
    <location>
        <begin position="1106"/>
        <end position="1137"/>
    </location>
</feature>